<dbReference type="AlphaFoldDB" id="S4XWD7"/>
<dbReference type="KEGG" id="scu:SCE1572_18020"/>
<feature type="compositionally biased region" description="Low complexity" evidence="1">
    <location>
        <begin position="1"/>
        <end position="20"/>
    </location>
</feature>
<dbReference type="STRING" id="1254432.SCE1572_18020"/>
<dbReference type="HOGENOM" id="CLU_3333121_0_0_7"/>
<dbReference type="EMBL" id="CP003969">
    <property type="protein sequence ID" value="AGP36220.1"/>
    <property type="molecule type" value="Genomic_DNA"/>
</dbReference>
<sequence length="38" mass="3821">MPTTTAPASAITAATAANPTARRRARSRPGAPSALRMA</sequence>
<name>S4XWD7_SORCE</name>
<evidence type="ECO:0000256" key="1">
    <source>
        <dbReference type="SAM" id="MobiDB-lite"/>
    </source>
</evidence>
<gene>
    <name evidence="2" type="ORF">SCE1572_18020</name>
</gene>
<feature type="region of interest" description="Disordered" evidence="1">
    <location>
        <begin position="1"/>
        <end position="38"/>
    </location>
</feature>
<reference evidence="2 3" key="1">
    <citation type="journal article" date="2013" name="Sci. Rep.">
        <title>Extraordinary expansion of a Sorangium cellulosum genome from an alkaline milieu.</title>
        <authorList>
            <person name="Han K."/>
            <person name="Li Z.F."/>
            <person name="Peng R."/>
            <person name="Zhu L.P."/>
            <person name="Zhou T."/>
            <person name="Wang L.G."/>
            <person name="Li S.G."/>
            <person name="Zhang X.B."/>
            <person name="Hu W."/>
            <person name="Wu Z.H."/>
            <person name="Qin N."/>
            <person name="Li Y.Z."/>
        </authorList>
    </citation>
    <scope>NUCLEOTIDE SEQUENCE [LARGE SCALE GENOMIC DNA]</scope>
    <source>
        <strain evidence="2 3">So0157-2</strain>
    </source>
</reference>
<proteinExistence type="predicted"/>
<evidence type="ECO:0000313" key="2">
    <source>
        <dbReference type="EMBL" id="AGP36220.1"/>
    </source>
</evidence>
<protein>
    <submittedName>
        <fullName evidence="2">Uncharacterized protein</fullName>
    </submittedName>
</protein>
<evidence type="ECO:0000313" key="3">
    <source>
        <dbReference type="Proteomes" id="UP000014803"/>
    </source>
</evidence>
<organism evidence="2 3">
    <name type="scientific">Sorangium cellulosum So0157-2</name>
    <dbReference type="NCBI Taxonomy" id="1254432"/>
    <lineage>
        <taxon>Bacteria</taxon>
        <taxon>Pseudomonadati</taxon>
        <taxon>Myxococcota</taxon>
        <taxon>Polyangia</taxon>
        <taxon>Polyangiales</taxon>
        <taxon>Polyangiaceae</taxon>
        <taxon>Sorangium</taxon>
    </lineage>
</organism>
<accession>S4XWD7</accession>
<dbReference type="Proteomes" id="UP000014803">
    <property type="component" value="Chromosome"/>
</dbReference>
<feature type="compositionally biased region" description="Low complexity" evidence="1">
    <location>
        <begin position="28"/>
        <end position="38"/>
    </location>
</feature>